<proteinExistence type="inferred from homology"/>
<dbReference type="SUPFAM" id="SSF53218">
    <property type="entry name" value="Molybdenum cofactor biosynthesis proteins"/>
    <property type="match status" value="1"/>
</dbReference>
<dbReference type="InterPro" id="IPR001453">
    <property type="entry name" value="MoaB/Mog_dom"/>
</dbReference>
<dbReference type="SUPFAM" id="SSF142433">
    <property type="entry name" value="CinA-like"/>
    <property type="match status" value="1"/>
</dbReference>
<dbReference type="InterPro" id="IPR050101">
    <property type="entry name" value="CinA"/>
</dbReference>
<dbReference type="PANTHER" id="PTHR13939">
    <property type="entry name" value="NICOTINAMIDE-NUCLEOTIDE AMIDOHYDROLASE PNCC"/>
    <property type="match status" value="1"/>
</dbReference>
<comment type="similarity">
    <text evidence="1">Belongs to the CinA family.</text>
</comment>
<dbReference type="HAMAP" id="MF_00226_B">
    <property type="entry name" value="CinA_B"/>
    <property type="match status" value="1"/>
</dbReference>
<dbReference type="InterPro" id="IPR036425">
    <property type="entry name" value="MoaB/Mog-like_dom_sf"/>
</dbReference>
<dbReference type="KEGG" id="jpo:G7058_07510"/>
<dbReference type="PANTHER" id="PTHR13939:SF0">
    <property type="entry name" value="NMN AMIDOHYDROLASE-LIKE PROTEIN YFAY"/>
    <property type="match status" value="1"/>
</dbReference>
<dbReference type="SMART" id="SM00852">
    <property type="entry name" value="MoCF_biosynth"/>
    <property type="match status" value="1"/>
</dbReference>
<dbReference type="NCBIfam" id="TIGR00200">
    <property type="entry name" value="cinA_nterm"/>
    <property type="match status" value="1"/>
</dbReference>
<evidence type="ECO:0000256" key="1">
    <source>
        <dbReference type="HAMAP-Rule" id="MF_00226"/>
    </source>
</evidence>
<dbReference type="InterPro" id="IPR041424">
    <property type="entry name" value="CinA_KH"/>
</dbReference>
<dbReference type="InterPro" id="IPR008135">
    <property type="entry name" value="Competence-induced_CinA"/>
</dbReference>
<protein>
    <recommendedName>
        <fullName evidence="1">Putative competence-damage inducible protein</fullName>
    </recommendedName>
</protein>
<dbReference type="EMBL" id="CP049889">
    <property type="protein sequence ID" value="QIK51883.1"/>
    <property type="molecule type" value="Genomic_DNA"/>
</dbReference>
<dbReference type="Gene3D" id="3.40.980.10">
    <property type="entry name" value="MoaB/Mog-like domain"/>
    <property type="match status" value="1"/>
</dbReference>
<reference evidence="3 4" key="1">
    <citation type="journal article" date="2017" name="Int. J. Syst. Evol. Microbiol.">
        <title>Jeotgalibaca porci sp. nov. and Jeotgalibaca arthritidis sp. nov., isolated from pigs, and emended description of the genus Jeotgalibaca.</title>
        <authorList>
            <person name="Zamora L."/>
            <person name="Perez-Sancho M."/>
            <person name="Dominguez L."/>
            <person name="Fernandez-Garayzabal J.F."/>
            <person name="Vela A.I."/>
        </authorList>
    </citation>
    <scope>NUCLEOTIDE SEQUENCE [LARGE SCALE GENOMIC DNA]</scope>
    <source>
        <strain evidence="3 4">CCUG 69148</strain>
    </source>
</reference>
<organism evidence="3 4">
    <name type="scientific">Jeotgalibaca porci</name>
    <dbReference type="NCBI Taxonomy" id="1868793"/>
    <lineage>
        <taxon>Bacteria</taxon>
        <taxon>Bacillati</taxon>
        <taxon>Bacillota</taxon>
        <taxon>Bacilli</taxon>
        <taxon>Lactobacillales</taxon>
        <taxon>Carnobacteriaceae</taxon>
        <taxon>Jeotgalibaca</taxon>
    </lineage>
</organism>
<dbReference type="InterPro" id="IPR036653">
    <property type="entry name" value="CinA-like_C"/>
</dbReference>
<dbReference type="AlphaFoldDB" id="A0A6G7WI02"/>
<dbReference type="Gene3D" id="3.30.70.2860">
    <property type="match status" value="1"/>
</dbReference>
<accession>A0A6G7WI02</accession>
<evidence type="ECO:0000259" key="2">
    <source>
        <dbReference type="SMART" id="SM00852"/>
    </source>
</evidence>
<dbReference type="Proteomes" id="UP000501830">
    <property type="component" value="Chromosome"/>
</dbReference>
<dbReference type="Pfam" id="PF18146">
    <property type="entry name" value="CinA_KH"/>
    <property type="match status" value="1"/>
</dbReference>
<keyword evidence="4" id="KW-1185">Reference proteome</keyword>
<dbReference type="PIRSF" id="PIRSF006728">
    <property type="entry name" value="CinA"/>
    <property type="match status" value="1"/>
</dbReference>
<name>A0A6G7WI02_9LACT</name>
<dbReference type="GeneID" id="94553126"/>
<dbReference type="Pfam" id="PF02464">
    <property type="entry name" value="CinA"/>
    <property type="match status" value="1"/>
</dbReference>
<feature type="domain" description="MoaB/Mog" evidence="2">
    <location>
        <begin position="4"/>
        <end position="170"/>
    </location>
</feature>
<dbReference type="Pfam" id="PF00994">
    <property type="entry name" value="MoCF_biosynth"/>
    <property type="match status" value="1"/>
</dbReference>
<sequence>MKAEIISVGSSLLTGRAVNENAAFLTRELTALGITIAEAVMIAEEPEKLTETLKRAEKHADLIVITGGLGPDADDSVKTTLSKYLKKPLVLDEDTQNRIITFHKNSDLVMPENNQLQALTLLDSIPLENVTGLALGMFYQSDTHAYLLLPGPTDELIPMFNENTKPVITKHLLKNKKIAKKIIRLFGLTLAQANHDLADLLTTETNPVVQLYPDGLEIEVQITAMHKSEEKAQEAIVKIEKEIVKRTQPFIIGEGDQNLPNIVRELLISKDLKITGAESLTGGAFLSEVSSLFEAGSIFEGGIVTYSETIKNELLGVTKETIRKHGVVSAECAFEMAEKARAKFNADIGVSLTGAAGPSSLEGEIPGTVWVGIATKENETFAKKFHFGYKRNLNREYSVWSAFNMVRQLLVGEAIPDTVKKK</sequence>
<dbReference type="InterPro" id="IPR008136">
    <property type="entry name" value="CinA_C"/>
</dbReference>
<evidence type="ECO:0000313" key="3">
    <source>
        <dbReference type="EMBL" id="QIK51883.1"/>
    </source>
</evidence>
<evidence type="ECO:0000313" key="4">
    <source>
        <dbReference type="Proteomes" id="UP000501830"/>
    </source>
</evidence>
<dbReference type="NCBIfam" id="NF001813">
    <property type="entry name" value="PRK00549.1"/>
    <property type="match status" value="1"/>
</dbReference>
<dbReference type="RefSeq" id="WP_166062944.1">
    <property type="nucleotide sequence ID" value="NZ_CP049889.1"/>
</dbReference>
<dbReference type="NCBIfam" id="TIGR00199">
    <property type="entry name" value="PncC_domain"/>
    <property type="match status" value="1"/>
</dbReference>
<gene>
    <name evidence="1" type="primary">cinA</name>
    <name evidence="3" type="ORF">G7058_07510</name>
</gene>
<dbReference type="Gene3D" id="3.90.950.20">
    <property type="entry name" value="CinA-like"/>
    <property type="match status" value="1"/>
</dbReference>